<dbReference type="EMBL" id="JAPVEA010000009">
    <property type="protein sequence ID" value="KAJ5432525.1"/>
    <property type="molecule type" value="Genomic_DNA"/>
</dbReference>
<dbReference type="Gene3D" id="2.70.50.70">
    <property type="match status" value="1"/>
</dbReference>
<dbReference type="AlphaFoldDB" id="A0AAD6FXN9"/>
<sequence>MDPLLIEYLVRGEQVGLHGAQVNEAEFFYKSEPNFSFVLHAAVLEIKVTGSGSGSGSTTDKILGLYNDNMTLFNGLNLGKDTAKEIKSDIAQTLIGDEVWTGGSSSASGSSVVTPSASTPPAYAGLTFSCGSYTGNSAKFRSH</sequence>
<accession>A0AAD6FXN9</accession>
<organism evidence="1 2">
    <name type="scientific">Penicillium daleae</name>
    <dbReference type="NCBI Taxonomy" id="63821"/>
    <lineage>
        <taxon>Eukaryota</taxon>
        <taxon>Fungi</taxon>
        <taxon>Dikarya</taxon>
        <taxon>Ascomycota</taxon>
        <taxon>Pezizomycotina</taxon>
        <taxon>Eurotiomycetes</taxon>
        <taxon>Eurotiomycetidae</taxon>
        <taxon>Eurotiales</taxon>
        <taxon>Aspergillaceae</taxon>
        <taxon>Penicillium</taxon>
    </lineage>
</organism>
<evidence type="ECO:0000313" key="1">
    <source>
        <dbReference type="EMBL" id="KAJ5432525.1"/>
    </source>
</evidence>
<reference evidence="1" key="1">
    <citation type="submission" date="2022-12" db="EMBL/GenBank/DDBJ databases">
        <authorList>
            <person name="Petersen C."/>
        </authorList>
    </citation>
    <scope>NUCLEOTIDE SEQUENCE</scope>
    <source>
        <strain evidence="1">IBT 16125</strain>
    </source>
</reference>
<dbReference type="RefSeq" id="XP_056759817.1">
    <property type="nucleotide sequence ID" value="XM_056915063.1"/>
</dbReference>
<gene>
    <name evidence="1" type="ORF">N7458_011681</name>
</gene>
<protein>
    <submittedName>
        <fullName evidence="1">Fungal cellulose binding domain protein</fullName>
    </submittedName>
</protein>
<dbReference type="Proteomes" id="UP001213681">
    <property type="component" value="Unassembled WGS sequence"/>
</dbReference>
<comment type="caution">
    <text evidence="1">The sequence shown here is derived from an EMBL/GenBank/DDBJ whole genome shotgun (WGS) entry which is preliminary data.</text>
</comment>
<keyword evidence="2" id="KW-1185">Reference proteome</keyword>
<evidence type="ECO:0000313" key="2">
    <source>
        <dbReference type="Proteomes" id="UP001213681"/>
    </source>
</evidence>
<name>A0AAD6FXN9_9EURO</name>
<proteinExistence type="predicted"/>
<reference evidence="1" key="2">
    <citation type="journal article" date="2023" name="IMA Fungus">
        <title>Comparative genomic study of the Penicillium genus elucidates a diverse pangenome and 15 lateral gene transfer events.</title>
        <authorList>
            <person name="Petersen C."/>
            <person name="Sorensen T."/>
            <person name="Nielsen M.R."/>
            <person name="Sondergaard T.E."/>
            <person name="Sorensen J.L."/>
            <person name="Fitzpatrick D.A."/>
            <person name="Frisvad J.C."/>
            <person name="Nielsen K.L."/>
        </authorList>
    </citation>
    <scope>NUCLEOTIDE SEQUENCE</scope>
    <source>
        <strain evidence="1">IBT 16125</strain>
    </source>
</reference>
<dbReference type="GeneID" id="81605306"/>